<organism evidence="2 3">
    <name type="scientific">Plectus sambesii</name>
    <dbReference type="NCBI Taxonomy" id="2011161"/>
    <lineage>
        <taxon>Eukaryota</taxon>
        <taxon>Metazoa</taxon>
        <taxon>Ecdysozoa</taxon>
        <taxon>Nematoda</taxon>
        <taxon>Chromadorea</taxon>
        <taxon>Plectida</taxon>
        <taxon>Plectina</taxon>
        <taxon>Plectoidea</taxon>
        <taxon>Plectidae</taxon>
        <taxon>Plectus</taxon>
    </lineage>
</organism>
<dbReference type="InterPro" id="IPR039353">
    <property type="entry name" value="TF_Adf1"/>
</dbReference>
<keyword evidence="2" id="KW-1185">Reference proteome</keyword>
<protein>
    <submittedName>
        <fullName evidence="3">MADF domain-containing protein</fullName>
    </submittedName>
</protein>
<dbReference type="GO" id="GO:0005634">
    <property type="term" value="C:nucleus"/>
    <property type="evidence" value="ECO:0007669"/>
    <property type="project" value="TreeGrafter"/>
</dbReference>
<reference evidence="3" key="1">
    <citation type="submission" date="2022-11" db="UniProtKB">
        <authorList>
            <consortium name="WormBaseParasite"/>
        </authorList>
    </citation>
    <scope>IDENTIFICATION</scope>
</reference>
<name>A0A914UR68_9BILA</name>
<dbReference type="GO" id="GO:0005667">
    <property type="term" value="C:transcription regulator complex"/>
    <property type="evidence" value="ECO:0007669"/>
    <property type="project" value="TreeGrafter"/>
</dbReference>
<evidence type="ECO:0000313" key="2">
    <source>
        <dbReference type="Proteomes" id="UP000887566"/>
    </source>
</evidence>
<dbReference type="Pfam" id="PF10545">
    <property type="entry name" value="MADF_DNA_bdg"/>
    <property type="match status" value="1"/>
</dbReference>
<proteinExistence type="predicted"/>
<dbReference type="PROSITE" id="PS51029">
    <property type="entry name" value="MADF"/>
    <property type="match status" value="1"/>
</dbReference>
<dbReference type="PANTHER" id="PTHR12243:SF51">
    <property type="entry name" value="MADF DOMAIN-CONTAINING PROTEIN"/>
    <property type="match status" value="1"/>
</dbReference>
<accession>A0A914UR68</accession>
<dbReference type="AlphaFoldDB" id="A0A914UR68"/>
<dbReference type="SMART" id="SM00595">
    <property type="entry name" value="MADF"/>
    <property type="match status" value="1"/>
</dbReference>
<dbReference type="GO" id="GO:0006357">
    <property type="term" value="P:regulation of transcription by RNA polymerase II"/>
    <property type="evidence" value="ECO:0007669"/>
    <property type="project" value="TreeGrafter"/>
</dbReference>
<dbReference type="WBParaSite" id="PSAMB.scaffold1196size34575.g11654.t1">
    <property type="protein sequence ID" value="PSAMB.scaffold1196size34575.g11654.t1"/>
    <property type="gene ID" value="PSAMB.scaffold1196size34575.g11654"/>
</dbReference>
<dbReference type="PANTHER" id="PTHR12243">
    <property type="entry name" value="MADF DOMAIN TRANSCRIPTION FACTOR"/>
    <property type="match status" value="1"/>
</dbReference>
<feature type="domain" description="MADF" evidence="1">
    <location>
        <begin position="27"/>
        <end position="110"/>
    </location>
</feature>
<evidence type="ECO:0000313" key="3">
    <source>
        <dbReference type="WBParaSite" id="PSAMB.scaffold1196size34575.g11654.t1"/>
    </source>
</evidence>
<dbReference type="InterPro" id="IPR006578">
    <property type="entry name" value="MADF-dom"/>
</dbReference>
<evidence type="ECO:0000259" key="1">
    <source>
        <dbReference type="PROSITE" id="PS51029"/>
    </source>
</evidence>
<dbReference type="Proteomes" id="UP000887566">
    <property type="component" value="Unplaced"/>
</dbReference>
<sequence length="209" mass="23490">MESAAKRPRASATSSAAASLKPDDVRRLIAEVRARPYLWDYRRADHRDISKTRRAWMTIAQRLGMCSADEWRKTWKNKRDYYNTIANTRRSSLDSWPYSRLLTFLDDVLNLGSLRNGASSPSPTFTPPVVNDKHLVSLLSAPVVDATQLLNERLSQNPPASVADQSTQSGQEDEAFGKFVASTLAGIGEKKKRKVMLDIHRILVEAMDD</sequence>